<keyword evidence="1" id="KW-0472">Membrane</keyword>
<evidence type="ECO:0000256" key="1">
    <source>
        <dbReference type="SAM" id="Phobius"/>
    </source>
</evidence>
<sequence>MAVMVAMAESNLRADRISQELGTGGVGYGVTLPFEAGGFPLLLHDPRFHVQACNLMELLSPEDLECVKLSLDMVDVIMADAQVTSAAECNLMYAGILSRGIVVADLFFYWSEAKRRAKNSKNAKQGDESELAGAAGVGAACATLGIWALTFQEIRLGLGMLKKGGTFFFRFGWRGRGDQEEYWYREAIMRLLGLVIAFFDEVFPFKSEIYHQADPCFYVVAAGFQRSGYESAALDTRSVHTRFLQGCIETLAEFSTPASQQRIDELLDTVSRVRAIGLSSRSTVEAGGRESPEAQLIIRPVPYHLTMQRLRERMECYGKIAYIRRRSHAVGVGADALIQFVQPAHAKMALEVGTSCKLGFISDFWITSWSPTHDRLSMKCRSWVRLWRGHATAGTHDL</sequence>
<dbReference type="OrthoDB" id="444882at2759"/>
<keyword evidence="3" id="KW-1185">Reference proteome</keyword>
<dbReference type="InterPro" id="IPR035979">
    <property type="entry name" value="RBD_domain_sf"/>
</dbReference>
<dbReference type="CDD" id="cd00590">
    <property type="entry name" value="RRM_SF"/>
    <property type="match status" value="1"/>
</dbReference>
<dbReference type="Proteomes" id="UP000649617">
    <property type="component" value="Unassembled WGS sequence"/>
</dbReference>
<accession>A0A812WX61</accession>
<feature type="transmembrane region" description="Helical" evidence="1">
    <location>
        <begin position="131"/>
        <end position="151"/>
    </location>
</feature>
<dbReference type="SUPFAM" id="SSF54928">
    <property type="entry name" value="RNA-binding domain, RBD"/>
    <property type="match status" value="1"/>
</dbReference>
<dbReference type="AlphaFoldDB" id="A0A812WX61"/>
<gene>
    <name evidence="2" type="ORF">SPIL2461_LOCUS19995</name>
</gene>
<keyword evidence="1" id="KW-0812">Transmembrane</keyword>
<comment type="caution">
    <text evidence="2">The sequence shown here is derived from an EMBL/GenBank/DDBJ whole genome shotgun (WGS) entry which is preliminary data.</text>
</comment>
<dbReference type="EMBL" id="CAJNIZ010044994">
    <property type="protein sequence ID" value="CAE7707514.1"/>
    <property type="molecule type" value="Genomic_DNA"/>
</dbReference>
<reference evidence="2" key="1">
    <citation type="submission" date="2021-02" db="EMBL/GenBank/DDBJ databases">
        <authorList>
            <person name="Dougan E. K."/>
            <person name="Rhodes N."/>
            <person name="Thang M."/>
            <person name="Chan C."/>
        </authorList>
    </citation>
    <scope>NUCLEOTIDE SEQUENCE</scope>
</reference>
<keyword evidence="1" id="KW-1133">Transmembrane helix</keyword>
<organism evidence="2 3">
    <name type="scientific">Symbiodinium pilosum</name>
    <name type="common">Dinoflagellate</name>
    <dbReference type="NCBI Taxonomy" id="2952"/>
    <lineage>
        <taxon>Eukaryota</taxon>
        <taxon>Sar</taxon>
        <taxon>Alveolata</taxon>
        <taxon>Dinophyceae</taxon>
        <taxon>Suessiales</taxon>
        <taxon>Symbiodiniaceae</taxon>
        <taxon>Symbiodinium</taxon>
    </lineage>
</organism>
<evidence type="ECO:0008006" key="4">
    <source>
        <dbReference type="Google" id="ProtNLM"/>
    </source>
</evidence>
<dbReference type="GO" id="GO:0003676">
    <property type="term" value="F:nucleic acid binding"/>
    <property type="evidence" value="ECO:0007669"/>
    <property type="project" value="InterPro"/>
</dbReference>
<protein>
    <recommendedName>
        <fullName evidence="4">RRM domain-containing protein</fullName>
    </recommendedName>
</protein>
<name>A0A812WX61_SYMPI</name>
<evidence type="ECO:0000313" key="3">
    <source>
        <dbReference type="Proteomes" id="UP000649617"/>
    </source>
</evidence>
<feature type="transmembrane region" description="Helical" evidence="1">
    <location>
        <begin position="91"/>
        <end position="110"/>
    </location>
</feature>
<proteinExistence type="predicted"/>
<evidence type="ECO:0000313" key="2">
    <source>
        <dbReference type="EMBL" id="CAE7707514.1"/>
    </source>
</evidence>